<dbReference type="OrthoDB" id="9781757at2"/>
<dbReference type="CDD" id="cd06558">
    <property type="entry name" value="crotonase-like"/>
    <property type="match status" value="1"/>
</dbReference>
<evidence type="ECO:0000256" key="1">
    <source>
        <dbReference type="ARBA" id="ARBA00005254"/>
    </source>
</evidence>
<dbReference type="Pfam" id="PF00378">
    <property type="entry name" value="ECH_1"/>
    <property type="match status" value="1"/>
</dbReference>
<sequence>MEEAQPVLLAVQDGVATLTLNRPDKINAFNVAMHETLRAHLATIEGDAAVRAVIVTGAGRGFCAGQDLADRATKPGEAPPDLGQTIEGWYNPLVRRLRALPLPVIAAVNGIAAGAGANLALAADIVIAGRNAKFGQAFCKVGLLPDCGGTWVLPRLVGQARAAGLALTGDILPAETALAWGLIWKVVDDDRLLDEAGTLARHLATQPTKALAAIKQALQVSSTNSLDRQLDLERDLQQQLGRTEDYREGIDAFLNKRPARFKGR</sequence>
<dbReference type="InterPro" id="IPR001753">
    <property type="entry name" value="Enoyl-CoA_hydra/iso"/>
</dbReference>
<protein>
    <submittedName>
        <fullName evidence="3">2-(1,2-epoxy-1,2-dihydrophenyl)acetyl-CoA isomerase</fullName>
    </submittedName>
</protein>
<dbReference type="InterPro" id="IPR011968">
    <property type="entry name" value="PaaB1"/>
</dbReference>
<keyword evidence="4" id="KW-1185">Reference proteome</keyword>
<dbReference type="InterPro" id="IPR018376">
    <property type="entry name" value="Enoyl-CoA_hyd/isom_CS"/>
</dbReference>
<accession>A0A317DVF5</accession>
<gene>
    <name evidence="3" type="ORF">DKG75_16815</name>
</gene>
<dbReference type="AlphaFoldDB" id="A0A317DVF5"/>
<name>A0A317DVF5_9PROT</name>
<evidence type="ECO:0000313" key="4">
    <source>
        <dbReference type="Proteomes" id="UP000246077"/>
    </source>
</evidence>
<keyword evidence="3" id="KW-0413">Isomerase</keyword>
<comment type="similarity">
    <text evidence="1 2">Belongs to the enoyl-CoA hydratase/isomerase family.</text>
</comment>
<dbReference type="Proteomes" id="UP000246077">
    <property type="component" value="Unassembled WGS sequence"/>
</dbReference>
<dbReference type="InterPro" id="IPR029045">
    <property type="entry name" value="ClpP/crotonase-like_dom_sf"/>
</dbReference>
<comment type="caution">
    <text evidence="3">The sequence shown here is derived from an EMBL/GenBank/DDBJ whole genome shotgun (WGS) entry which is preliminary data.</text>
</comment>
<dbReference type="GO" id="GO:0016853">
    <property type="term" value="F:isomerase activity"/>
    <property type="evidence" value="ECO:0007669"/>
    <property type="project" value="UniProtKB-KW"/>
</dbReference>
<dbReference type="Gene3D" id="3.90.226.10">
    <property type="entry name" value="2-enoyl-CoA Hydratase, Chain A, domain 1"/>
    <property type="match status" value="1"/>
</dbReference>
<dbReference type="PANTHER" id="PTHR43459">
    <property type="entry name" value="ENOYL-COA HYDRATASE"/>
    <property type="match status" value="1"/>
</dbReference>
<dbReference type="GO" id="GO:0010124">
    <property type="term" value="P:phenylacetate catabolic process"/>
    <property type="evidence" value="ECO:0007669"/>
    <property type="project" value="InterPro"/>
</dbReference>
<dbReference type="PROSITE" id="PS00166">
    <property type="entry name" value="ENOYL_COA_HYDRATASE"/>
    <property type="match status" value="1"/>
</dbReference>
<dbReference type="EMBL" id="QGLF01000005">
    <property type="protein sequence ID" value="PWR18658.1"/>
    <property type="molecule type" value="Genomic_DNA"/>
</dbReference>
<dbReference type="Gene3D" id="1.10.12.10">
    <property type="entry name" value="Lyase 2-enoyl-coa Hydratase, Chain A, domain 2"/>
    <property type="match status" value="1"/>
</dbReference>
<proteinExistence type="inferred from homology"/>
<organism evidence="3 4">
    <name type="scientific">Zavarzinia compransoris</name>
    <dbReference type="NCBI Taxonomy" id="1264899"/>
    <lineage>
        <taxon>Bacteria</taxon>
        <taxon>Pseudomonadati</taxon>
        <taxon>Pseudomonadota</taxon>
        <taxon>Alphaproteobacteria</taxon>
        <taxon>Rhodospirillales</taxon>
        <taxon>Zavarziniaceae</taxon>
        <taxon>Zavarzinia</taxon>
    </lineage>
</organism>
<dbReference type="NCBIfam" id="TIGR02280">
    <property type="entry name" value="PaaB1"/>
    <property type="match status" value="1"/>
</dbReference>
<dbReference type="PANTHER" id="PTHR43459:SF1">
    <property type="entry name" value="EG:BACN32G11.4 PROTEIN"/>
    <property type="match status" value="1"/>
</dbReference>
<dbReference type="SUPFAM" id="SSF52096">
    <property type="entry name" value="ClpP/crotonase"/>
    <property type="match status" value="1"/>
</dbReference>
<dbReference type="RefSeq" id="WP_109922347.1">
    <property type="nucleotide sequence ID" value="NZ_QGLF01000005.1"/>
</dbReference>
<evidence type="ECO:0000313" key="3">
    <source>
        <dbReference type="EMBL" id="PWR18658.1"/>
    </source>
</evidence>
<dbReference type="InterPro" id="IPR014748">
    <property type="entry name" value="Enoyl-CoA_hydra_C"/>
</dbReference>
<reference evidence="4" key="1">
    <citation type="submission" date="2018-05" db="EMBL/GenBank/DDBJ databases">
        <title>Zavarzinia sp. HR-AS.</title>
        <authorList>
            <person name="Lee Y."/>
            <person name="Jeon C.O."/>
        </authorList>
    </citation>
    <scope>NUCLEOTIDE SEQUENCE [LARGE SCALE GENOMIC DNA]</scope>
    <source>
        <strain evidence="4">DSM 1231</strain>
    </source>
</reference>
<evidence type="ECO:0000256" key="2">
    <source>
        <dbReference type="RuleBase" id="RU003707"/>
    </source>
</evidence>